<dbReference type="InterPro" id="IPR011006">
    <property type="entry name" value="CheY-like_superfamily"/>
</dbReference>
<reference evidence="13" key="1">
    <citation type="journal article" date="2019" name="Int. J. Syst. Evol. Microbiol.">
        <title>The Global Catalogue of Microorganisms (GCM) 10K type strain sequencing project: providing services to taxonomists for standard genome sequencing and annotation.</title>
        <authorList>
            <consortium name="The Broad Institute Genomics Platform"/>
            <consortium name="The Broad Institute Genome Sequencing Center for Infectious Disease"/>
            <person name="Wu L."/>
            <person name="Ma J."/>
        </authorList>
    </citation>
    <scope>NUCLEOTIDE SEQUENCE [LARGE SCALE GENOMIC DNA]</scope>
    <source>
        <strain evidence="13">JCM 17555</strain>
    </source>
</reference>
<dbReference type="SMART" id="SM00448">
    <property type="entry name" value="REC"/>
    <property type="match status" value="1"/>
</dbReference>
<keyword evidence="2 9" id="KW-0963">Cytoplasm</keyword>
<keyword evidence="6 9" id="KW-0238">DNA-binding</keyword>
<evidence type="ECO:0000313" key="13">
    <source>
        <dbReference type="Proteomes" id="UP001501337"/>
    </source>
</evidence>
<keyword evidence="4 9" id="KW-0902">Two-component regulatory system</keyword>
<dbReference type="EMBL" id="BAABBO010000018">
    <property type="protein sequence ID" value="GAA3975220.1"/>
    <property type="molecule type" value="Genomic_DNA"/>
</dbReference>
<dbReference type="InterPro" id="IPR048714">
    <property type="entry name" value="DpiA-like_HTH"/>
</dbReference>
<evidence type="ECO:0000256" key="3">
    <source>
        <dbReference type="ARBA" id="ARBA00022553"/>
    </source>
</evidence>
<keyword evidence="8 9" id="KW-0804">Transcription</keyword>
<evidence type="ECO:0000259" key="11">
    <source>
        <dbReference type="PROSITE" id="PS50110"/>
    </source>
</evidence>
<dbReference type="Pfam" id="PF20714">
    <property type="entry name" value="HTH_64"/>
    <property type="match status" value="1"/>
</dbReference>
<feature type="modified residue" description="4-aspartylphosphate" evidence="10">
    <location>
        <position position="69"/>
    </location>
</feature>
<dbReference type="InterPro" id="IPR051271">
    <property type="entry name" value="2C-system_Tx_regulators"/>
</dbReference>
<accession>A0ABP7Q2H4</accession>
<comment type="caution">
    <text evidence="12">The sequence shown here is derived from an EMBL/GenBank/DDBJ whole genome shotgun (WGS) entry which is preliminary data.</text>
</comment>
<dbReference type="RefSeq" id="WP_344808843.1">
    <property type="nucleotide sequence ID" value="NZ_BAABBO010000018.1"/>
</dbReference>
<evidence type="ECO:0000256" key="9">
    <source>
        <dbReference type="PIRNR" id="PIRNR006171"/>
    </source>
</evidence>
<comment type="subcellular location">
    <subcellularLocation>
        <location evidence="1 9">Cytoplasm</location>
    </subcellularLocation>
</comment>
<evidence type="ECO:0000256" key="1">
    <source>
        <dbReference type="ARBA" id="ARBA00004496"/>
    </source>
</evidence>
<dbReference type="PROSITE" id="PS50110">
    <property type="entry name" value="RESPONSE_REGULATORY"/>
    <property type="match status" value="1"/>
</dbReference>
<keyword evidence="13" id="KW-1185">Reference proteome</keyword>
<protein>
    <recommendedName>
        <fullName evidence="9">Transcriptional regulatory protein</fullName>
    </recommendedName>
</protein>
<evidence type="ECO:0000256" key="7">
    <source>
        <dbReference type="ARBA" id="ARBA00023159"/>
    </source>
</evidence>
<feature type="domain" description="Response regulatory" evidence="11">
    <location>
        <begin position="5"/>
        <end position="134"/>
    </location>
</feature>
<evidence type="ECO:0000256" key="8">
    <source>
        <dbReference type="ARBA" id="ARBA00023163"/>
    </source>
</evidence>
<dbReference type="Gene3D" id="3.40.50.2300">
    <property type="match status" value="1"/>
</dbReference>
<dbReference type="PANTHER" id="PTHR45526:SF1">
    <property type="entry name" value="TRANSCRIPTIONAL REGULATORY PROTEIN DCUR-RELATED"/>
    <property type="match status" value="1"/>
</dbReference>
<keyword evidence="7 9" id="KW-0010">Activator</keyword>
<dbReference type="Proteomes" id="UP001501337">
    <property type="component" value="Unassembled WGS sequence"/>
</dbReference>
<keyword evidence="5 9" id="KW-0805">Transcription regulation</keyword>
<evidence type="ECO:0000256" key="6">
    <source>
        <dbReference type="ARBA" id="ARBA00023125"/>
    </source>
</evidence>
<sequence length="251" mass="27760">MNSIRLLIAEDDRQIAEIQRRFIERINTATLSEGANADLPPIELCGIAHTLADARDQIEVLQPDLVLLDVWFPDGSGLELLRELRAGDSRSDVILITAAKEVDTLRSALRGGVFDYILKPLVFERLHEALLRFSQHLRALEGLENVAQAAVDALLPRPQIDTKATGVDAPKAQPGDRLPKGIDALTLEKIRTTLRKQRTWTAESAGSEIGASRTTARRYLEYLVSAGELVAEVNYGAVGRPERHYILADDH</sequence>
<organism evidence="12 13">
    <name type="scientific">Allohahella marinimesophila</name>
    <dbReference type="NCBI Taxonomy" id="1054972"/>
    <lineage>
        <taxon>Bacteria</taxon>
        <taxon>Pseudomonadati</taxon>
        <taxon>Pseudomonadota</taxon>
        <taxon>Gammaproteobacteria</taxon>
        <taxon>Oceanospirillales</taxon>
        <taxon>Hahellaceae</taxon>
        <taxon>Allohahella</taxon>
    </lineage>
</organism>
<evidence type="ECO:0000256" key="10">
    <source>
        <dbReference type="PROSITE-ProRule" id="PRU00169"/>
    </source>
</evidence>
<dbReference type="SUPFAM" id="SSF52172">
    <property type="entry name" value="CheY-like"/>
    <property type="match status" value="1"/>
</dbReference>
<evidence type="ECO:0000256" key="4">
    <source>
        <dbReference type="ARBA" id="ARBA00023012"/>
    </source>
</evidence>
<dbReference type="InterPro" id="IPR001789">
    <property type="entry name" value="Sig_transdc_resp-reg_receiver"/>
</dbReference>
<dbReference type="Pfam" id="PF00072">
    <property type="entry name" value="Response_reg"/>
    <property type="match status" value="1"/>
</dbReference>
<keyword evidence="3 10" id="KW-0597">Phosphoprotein</keyword>
<gene>
    <name evidence="12" type="ORF">GCM10022278_35220</name>
</gene>
<dbReference type="PIRSF" id="PIRSF006171">
    <property type="entry name" value="RR_citrat_malat"/>
    <property type="match status" value="1"/>
</dbReference>
<dbReference type="PANTHER" id="PTHR45526">
    <property type="entry name" value="TRANSCRIPTIONAL REGULATORY PROTEIN DPIA"/>
    <property type="match status" value="1"/>
</dbReference>
<dbReference type="InterPro" id="IPR024187">
    <property type="entry name" value="Sig_transdc_resp-reg_cit/mal"/>
</dbReference>
<proteinExistence type="predicted"/>
<evidence type="ECO:0000256" key="5">
    <source>
        <dbReference type="ARBA" id="ARBA00023015"/>
    </source>
</evidence>
<evidence type="ECO:0000256" key="2">
    <source>
        <dbReference type="ARBA" id="ARBA00022490"/>
    </source>
</evidence>
<evidence type="ECO:0000313" key="12">
    <source>
        <dbReference type="EMBL" id="GAA3975220.1"/>
    </source>
</evidence>
<name>A0ABP7Q2H4_9GAMM</name>